<evidence type="ECO:0000313" key="3">
    <source>
        <dbReference type="Proteomes" id="UP000624419"/>
    </source>
</evidence>
<comment type="caution">
    <text evidence="2">The sequence shown here is derived from an EMBL/GenBank/DDBJ whole genome shotgun (WGS) entry which is preliminary data.</text>
</comment>
<proteinExistence type="predicted"/>
<organism evidence="2 3">
    <name type="scientific">Salinimonas profundi</name>
    <dbReference type="NCBI Taxonomy" id="2729140"/>
    <lineage>
        <taxon>Bacteria</taxon>
        <taxon>Pseudomonadati</taxon>
        <taxon>Pseudomonadota</taxon>
        <taxon>Gammaproteobacteria</taxon>
        <taxon>Alteromonadales</taxon>
        <taxon>Alteromonadaceae</taxon>
        <taxon>Alteromonas/Salinimonas group</taxon>
        <taxon>Salinimonas</taxon>
    </lineage>
</organism>
<feature type="signal peptide" evidence="1">
    <location>
        <begin position="1"/>
        <end position="25"/>
    </location>
</feature>
<feature type="chain" id="PRO_5045951022" evidence="1">
    <location>
        <begin position="26"/>
        <end position="128"/>
    </location>
</feature>
<evidence type="ECO:0000313" key="2">
    <source>
        <dbReference type="EMBL" id="MBD3585422.1"/>
    </source>
</evidence>
<accession>A0ABR8LGN9</accession>
<dbReference type="Proteomes" id="UP000624419">
    <property type="component" value="Unassembled WGS sequence"/>
</dbReference>
<dbReference type="PROSITE" id="PS51257">
    <property type="entry name" value="PROKAR_LIPOPROTEIN"/>
    <property type="match status" value="1"/>
</dbReference>
<dbReference type="RefSeq" id="WP_191023444.1">
    <property type="nucleotide sequence ID" value="NZ_JABBXD010000002.1"/>
</dbReference>
<dbReference type="EMBL" id="JABBXD010000002">
    <property type="protein sequence ID" value="MBD3585422.1"/>
    <property type="molecule type" value="Genomic_DNA"/>
</dbReference>
<keyword evidence="3" id="KW-1185">Reference proteome</keyword>
<protein>
    <submittedName>
        <fullName evidence="2">Uncharacterized protein</fullName>
    </submittedName>
</protein>
<keyword evidence="1" id="KW-0732">Signal</keyword>
<sequence length="128" mass="13755">MIAKKNCYSALIFTGCLLLFGCASAPGPVVADVPLVHPNYALKNHGQVVSFAPMKTLSTGETIAVGDASWQIGRQYFSASRQHCFALHYVAVSNQPPANEARLCKSDSSWMFYPSVLANTITGKSASR</sequence>
<reference evidence="2 3" key="1">
    <citation type="submission" date="2020-04" db="EMBL/GenBank/DDBJ databases">
        <title>Salinimonas sp. HHU 13199.</title>
        <authorList>
            <person name="Cui X."/>
            <person name="Zhang D."/>
        </authorList>
    </citation>
    <scope>NUCLEOTIDE SEQUENCE [LARGE SCALE GENOMIC DNA]</scope>
    <source>
        <strain evidence="2 3">HHU 13199</strain>
    </source>
</reference>
<name>A0ABR8LGN9_9ALTE</name>
<gene>
    <name evidence="2" type="ORF">HHX48_06735</name>
</gene>
<evidence type="ECO:0000256" key="1">
    <source>
        <dbReference type="SAM" id="SignalP"/>
    </source>
</evidence>